<evidence type="ECO:0000256" key="3">
    <source>
        <dbReference type="ARBA" id="ARBA00022694"/>
    </source>
</evidence>
<feature type="domain" description="Pus10-like C-terminal" evidence="5">
    <location>
        <begin position="291"/>
        <end position="370"/>
    </location>
</feature>
<dbReference type="GO" id="GO:0031119">
    <property type="term" value="P:tRNA pseudouridine synthesis"/>
    <property type="evidence" value="ECO:0007669"/>
    <property type="project" value="TreeGrafter"/>
</dbReference>
<evidence type="ECO:0000256" key="1">
    <source>
        <dbReference type="ARBA" id="ARBA00009652"/>
    </source>
</evidence>
<dbReference type="GO" id="GO:0160148">
    <property type="term" value="F:tRNA pseudouridine(55) synthase activity"/>
    <property type="evidence" value="ECO:0007669"/>
    <property type="project" value="UniProtKB-EC"/>
</dbReference>
<dbReference type="Gene3D" id="3.30.70.2510">
    <property type="match status" value="1"/>
</dbReference>
<evidence type="ECO:0000256" key="2">
    <source>
        <dbReference type="ARBA" id="ARBA00012787"/>
    </source>
</evidence>
<dbReference type="EMBL" id="JALLKP010000001">
    <property type="protein sequence ID" value="KAK2197584.1"/>
    <property type="molecule type" value="Genomic_DNA"/>
</dbReference>
<dbReference type="InterPro" id="IPR039894">
    <property type="entry name" value="Pus10-like"/>
</dbReference>
<evidence type="ECO:0000313" key="6">
    <source>
        <dbReference type="EMBL" id="KAK2197584.1"/>
    </source>
</evidence>
<comment type="caution">
    <text evidence="6">The sequence shown here is derived from an EMBL/GenBank/DDBJ whole genome shotgun (WGS) entry which is preliminary data.</text>
</comment>
<evidence type="ECO:0000313" key="7">
    <source>
        <dbReference type="Proteomes" id="UP001214638"/>
    </source>
</evidence>
<dbReference type="RefSeq" id="XP_067804426.1">
    <property type="nucleotide sequence ID" value="XM_067945635.1"/>
</dbReference>
<dbReference type="PANTHER" id="PTHR21568:SF0">
    <property type="entry name" value="TRNA PSEUDOURIDINE SYNTHASE PUS10"/>
    <property type="match status" value="1"/>
</dbReference>
<dbReference type="PANTHER" id="PTHR21568">
    <property type="entry name" value="TRNA PSEUDOURIDINE SYNTHASE PUS10"/>
    <property type="match status" value="1"/>
</dbReference>
<keyword evidence="3" id="KW-0819">tRNA processing</keyword>
<dbReference type="InterPro" id="IPR020103">
    <property type="entry name" value="PsdUridine_synth_cat_dom_sf"/>
</dbReference>
<accession>A0AAD9PMP8</accession>
<dbReference type="InterPro" id="IPR048741">
    <property type="entry name" value="Pus10-like_C"/>
</dbReference>
<feature type="domain" description="Pus10-like C-terminal" evidence="5">
    <location>
        <begin position="478"/>
        <end position="599"/>
    </location>
</feature>
<name>A0AAD9PMP8_9APIC</name>
<protein>
    <recommendedName>
        <fullName evidence="2">tRNA pseudouridine(55) synthase</fullName>
        <ecNumber evidence="2">5.4.99.25</ecNumber>
    </recommendedName>
</protein>
<dbReference type="AlphaFoldDB" id="A0AAD9PMP8"/>
<dbReference type="Proteomes" id="UP001214638">
    <property type="component" value="Unassembled WGS sequence"/>
</dbReference>
<dbReference type="GO" id="GO:0003723">
    <property type="term" value="F:RNA binding"/>
    <property type="evidence" value="ECO:0007669"/>
    <property type="project" value="InterPro"/>
</dbReference>
<dbReference type="Gene3D" id="3.30.70.3190">
    <property type="match status" value="1"/>
</dbReference>
<dbReference type="GeneID" id="94334884"/>
<evidence type="ECO:0000256" key="4">
    <source>
        <dbReference type="ARBA" id="ARBA00023235"/>
    </source>
</evidence>
<keyword evidence="4" id="KW-0413">Isomerase</keyword>
<comment type="similarity">
    <text evidence="1">Belongs to the pseudouridine synthase Pus10 family.</text>
</comment>
<organism evidence="6 7">
    <name type="scientific">Babesia duncani</name>
    <dbReference type="NCBI Taxonomy" id="323732"/>
    <lineage>
        <taxon>Eukaryota</taxon>
        <taxon>Sar</taxon>
        <taxon>Alveolata</taxon>
        <taxon>Apicomplexa</taxon>
        <taxon>Aconoidasida</taxon>
        <taxon>Piroplasmida</taxon>
        <taxon>Babesiidae</taxon>
        <taxon>Babesia</taxon>
    </lineage>
</organism>
<dbReference type="EC" id="5.4.99.25" evidence="2"/>
<proteinExistence type="inferred from homology"/>
<gene>
    <name evidence="6" type="ORF">BdWA1_000586</name>
</gene>
<keyword evidence="7" id="KW-1185">Reference proteome</keyword>
<evidence type="ECO:0000259" key="5">
    <source>
        <dbReference type="Pfam" id="PF21238"/>
    </source>
</evidence>
<dbReference type="KEGG" id="bdw:94334884"/>
<dbReference type="SUPFAM" id="SSF55120">
    <property type="entry name" value="Pseudouridine synthase"/>
    <property type="match status" value="1"/>
</dbReference>
<reference evidence="6" key="1">
    <citation type="journal article" date="2023" name="Nat. Microbiol.">
        <title>Babesia duncani multi-omics identifies virulence factors and drug targets.</title>
        <authorList>
            <person name="Singh P."/>
            <person name="Lonardi S."/>
            <person name="Liang Q."/>
            <person name="Vydyam P."/>
            <person name="Khabirova E."/>
            <person name="Fang T."/>
            <person name="Gihaz S."/>
            <person name="Thekkiniath J."/>
            <person name="Munshi M."/>
            <person name="Abel S."/>
            <person name="Ciampossin L."/>
            <person name="Batugedara G."/>
            <person name="Gupta M."/>
            <person name="Lu X.M."/>
            <person name="Lenz T."/>
            <person name="Chakravarty S."/>
            <person name="Cornillot E."/>
            <person name="Hu Y."/>
            <person name="Ma W."/>
            <person name="Gonzalez L.M."/>
            <person name="Sanchez S."/>
            <person name="Estrada K."/>
            <person name="Sanchez-Flores A."/>
            <person name="Montero E."/>
            <person name="Harb O.S."/>
            <person name="Le Roch K.G."/>
            <person name="Mamoun C.B."/>
        </authorList>
    </citation>
    <scope>NUCLEOTIDE SEQUENCE</scope>
    <source>
        <strain evidence="6">WA1</strain>
    </source>
</reference>
<dbReference type="Pfam" id="PF21238">
    <property type="entry name" value="Pus10_C"/>
    <property type="match status" value="2"/>
</dbReference>
<sequence length="602" mass="69563">MQTSNDCNEFQFKICFQCWNLLLLSYLREVCEELVTSAEHAQISDLYQKFTNYSNLDITCDFCRCTKLDGTKLITLDGFFRDDEQLEKVDLDSVDLQELFSNKFEQYVNSSNIINKTNDTKVLKGFNFAVLSVHLLRIISLEKRYILGFIKTLVNVNLTLGYRDEFQRKWSDLPESYFNFWNRILASFVADDTNLLVKIQSFISTSNTWHTSHLQNTLRWRYKHVIVDMVVDIARDFKRKYSKLFNYMSSLADDRILFEQLVRIKLNAVFEIDNVCRITDFNITKDVISFVGYYNKYAKGLSQTVWILGKELKSPLSVEECIGIPLEKLSLGSGYKFMASGREDADVRTLGCGRRFCIEVYNCKRDLFDIFRLITAIEKNNPSKGIDMGHLTFPVAFTDFVSHASTTDVSTFKVHSTLPNQDFYFLLDSTAMINNESHVLKVLTCPCTSIGNFFGDLVQDQEIGVSVCFSGLRVAFNNRFERRQVHTCAETHTKTYECLVYSVDAIDFNLLDMNLTFPIEILQKNPIRSSHRRSQQTRRRTIYSLKIQPIHPRLFILNLTTQAGTYIKEFVTGDLGRTRPSLGDILHCKQLHVLQLDVTGFG</sequence>